<comment type="caution">
    <text evidence="1">The sequence shown here is derived from an EMBL/GenBank/DDBJ whole genome shotgun (WGS) entry which is preliminary data.</text>
</comment>
<protein>
    <submittedName>
        <fullName evidence="1">Uncharacterized protein</fullName>
    </submittedName>
</protein>
<evidence type="ECO:0000313" key="1">
    <source>
        <dbReference type="EMBL" id="GCB77048.1"/>
    </source>
</evidence>
<dbReference type="AlphaFoldDB" id="A0A401PVA7"/>
<gene>
    <name evidence="1" type="ORF">scyTo_0015592</name>
</gene>
<dbReference type="Proteomes" id="UP000288216">
    <property type="component" value="Unassembled WGS sequence"/>
</dbReference>
<name>A0A401PVA7_SCYTO</name>
<organism evidence="1 2">
    <name type="scientific">Scyliorhinus torazame</name>
    <name type="common">Cloudy catshark</name>
    <name type="synonym">Catulus torazame</name>
    <dbReference type="NCBI Taxonomy" id="75743"/>
    <lineage>
        <taxon>Eukaryota</taxon>
        <taxon>Metazoa</taxon>
        <taxon>Chordata</taxon>
        <taxon>Craniata</taxon>
        <taxon>Vertebrata</taxon>
        <taxon>Chondrichthyes</taxon>
        <taxon>Elasmobranchii</taxon>
        <taxon>Galeomorphii</taxon>
        <taxon>Galeoidea</taxon>
        <taxon>Carcharhiniformes</taxon>
        <taxon>Scyliorhinidae</taxon>
        <taxon>Scyliorhinus</taxon>
    </lineage>
</organism>
<dbReference type="EMBL" id="BFAA01008911">
    <property type="protein sequence ID" value="GCB77048.1"/>
    <property type="molecule type" value="Genomic_DNA"/>
</dbReference>
<evidence type="ECO:0000313" key="2">
    <source>
        <dbReference type="Proteomes" id="UP000288216"/>
    </source>
</evidence>
<keyword evidence="2" id="KW-1185">Reference proteome</keyword>
<sequence length="74" mass="8234">MMCWNGGRSTCCRLVQAFMFTIEATKERAHFRTRPSHRPDLIDLPCAETVLAGILLWAAATKPAPFVLSGVFSH</sequence>
<reference evidence="1 2" key="1">
    <citation type="journal article" date="2018" name="Nat. Ecol. Evol.">
        <title>Shark genomes provide insights into elasmobranch evolution and the origin of vertebrates.</title>
        <authorList>
            <person name="Hara Y"/>
            <person name="Yamaguchi K"/>
            <person name="Onimaru K"/>
            <person name="Kadota M"/>
            <person name="Koyanagi M"/>
            <person name="Keeley SD"/>
            <person name="Tatsumi K"/>
            <person name="Tanaka K"/>
            <person name="Motone F"/>
            <person name="Kageyama Y"/>
            <person name="Nozu R"/>
            <person name="Adachi N"/>
            <person name="Nishimura O"/>
            <person name="Nakagawa R"/>
            <person name="Tanegashima C"/>
            <person name="Kiyatake I"/>
            <person name="Matsumoto R"/>
            <person name="Murakumo K"/>
            <person name="Nishida K"/>
            <person name="Terakita A"/>
            <person name="Kuratani S"/>
            <person name="Sato K"/>
            <person name="Hyodo S Kuraku.S."/>
        </authorList>
    </citation>
    <scope>NUCLEOTIDE SEQUENCE [LARGE SCALE GENOMIC DNA]</scope>
</reference>
<accession>A0A401PVA7</accession>
<proteinExistence type="predicted"/>